<dbReference type="PANTHER" id="PTHR45266">
    <property type="entry name" value="OXALOACETATE DECARBOXYLASE ALPHA CHAIN"/>
    <property type="match status" value="1"/>
</dbReference>
<evidence type="ECO:0000256" key="2">
    <source>
        <dbReference type="ARBA" id="ARBA00005194"/>
    </source>
</evidence>
<dbReference type="InterPro" id="IPR001249">
    <property type="entry name" value="AcCoA_biotinCC"/>
</dbReference>
<gene>
    <name evidence="12" type="primary">accB</name>
    <name evidence="12" type="ORF">P1J78_02325</name>
</gene>
<evidence type="ECO:0000313" key="12">
    <source>
        <dbReference type="EMBL" id="MDF0599557.1"/>
    </source>
</evidence>
<dbReference type="PROSITE" id="PS00188">
    <property type="entry name" value="BIOTIN"/>
    <property type="match status" value="1"/>
</dbReference>
<dbReference type="AlphaFoldDB" id="A0AAE3T6R9"/>
<feature type="compositionally biased region" description="Pro residues" evidence="10">
    <location>
        <begin position="58"/>
        <end position="76"/>
    </location>
</feature>
<dbReference type="NCBIfam" id="TIGR00531">
    <property type="entry name" value="BCCP"/>
    <property type="match status" value="1"/>
</dbReference>
<dbReference type="EMBL" id="JARGYC010000004">
    <property type="protein sequence ID" value="MDF0599557.1"/>
    <property type="molecule type" value="Genomic_DNA"/>
</dbReference>
<evidence type="ECO:0000256" key="6">
    <source>
        <dbReference type="ARBA" id="ARBA00023098"/>
    </source>
</evidence>
<organism evidence="12 13">
    <name type="scientific">Psychromarinibacter sediminicola</name>
    <dbReference type="NCBI Taxonomy" id="3033385"/>
    <lineage>
        <taxon>Bacteria</taxon>
        <taxon>Pseudomonadati</taxon>
        <taxon>Pseudomonadota</taxon>
        <taxon>Alphaproteobacteria</taxon>
        <taxon>Rhodobacterales</taxon>
        <taxon>Paracoccaceae</taxon>
        <taxon>Psychromarinibacter</taxon>
    </lineage>
</organism>
<dbReference type="PRINTS" id="PR01071">
    <property type="entry name" value="ACOABIOTINCC"/>
</dbReference>
<evidence type="ECO:0000259" key="11">
    <source>
        <dbReference type="PROSITE" id="PS50968"/>
    </source>
</evidence>
<name>A0AAE3T6R9_9RHOB</name>
<dbReference type="Proteomes" id="UP001220964">
    <property type="component" value="Unassembled WGS sequence"/>
</dbReference>
<sequence length="162" mass="16706">MANPTNDDDDVAFVQAMAEILRSNDLAELEVERGSKETGKLTLRLSKVARQSAAPAAAPAPPAAPDTPATPTPPETPAVEDPADLPGAVTSPMVGTAYLSPEPGAAAFVKVGDAVAEGQTLLIVEAMKTMNHIPSPRAGTVKRVLVEDSTPVEFGAPLMVIE</sequence>
<comment type="function">
    <text evidence="1 9">This protein is a component of the acetyl coenzyme A carboxylase complex; first, biotin carboxylase catalyzes the carboxylation of the carrier protein and then the transcarboxylase transfers the carboxyl group to form malonyl-CoA.</text>
</comment>
<dbReference type="CDD" id="cd06850">
    <property type="entry name" value="biotinyl_domain"/>
    <property type="match status" value="1"/>
</dbReference>
<dbReference type="GO" id="GO:0003989">
    <property type="term" value="F:acetyl-CoA carboxylase activity"/>
    <property type="evidence" value="ECO:0007669"/>
    <property type="project" value="InterPro"/>
</dbReference>
<keyword evidence="4 9" id="KW-0444">Lipid biosynthesis</keyword>
<dbReference type="Pfam" id="PF00364">
    <property type="entry name" value="Biotin_lipoyl"/>
    <property type="match status" value="1"/>
</dbReference>
<keyword evidence="6 9" id="KW-0443">Lipid metabolism</keyword>
<dbReference type="Gene3D" id="2.40.50.100">
    <property type="match status" value="1"/>
</dbReference>
<evidence type="ECO:0000256" key="3">
    <source>
        <dbReference type="ARBA" id="ARBA00017562"/>
    </source>
</evidence>
<feature type="domain" description="Lipoyl-binding" evidence="11">
    <location>
        <begin position="86"/>
        <end position="162"/>
    </location>
</feature>
<keyword evidence="8 9" id="KW-0092">Biotin</keyword>
<keyword evidence="5 9" id="KW-0276">Fatty acid metabolism</keyword>
<comment type="caution">
    <text evidence="12">The sequence shown here is derived from an EMBL/GenBank/DDBJ whole genome shotgun (WGS) entry which is preliminary data.</text>
</comment>
<reference evidence="12" key="1">
    <citation type="submission" date="2023-03" db="EMBL/GenBank/DDBJ databases">
        <title>Multiphase analysis and comparison of six strains from genera Psychromarinibacter, Lutimaribacter, and Maritimibacter, including a novel species: Psychromarinibacter sediminicola sp. nov.</title>
        <authorList>
            <person name="Wang Y.-H."/>
            <person name="Ye M.-Q."/>
            <person name="Du Z.-J."/>
        </authorList>
    </citation>
    <scope>NUCLEOTIDE SEQUENCE</scope>
    <source>
        <strain evidence="12">C21-152</strain>
    </source>
</reference>
<evidence type="ECO:0000256" key="5">
    <source>
        <dbReference type="ARBA" id="ARBA00022832"/>
    </source>
</evidence>
<dbReference type="InterPro" id="IPR050709">
    <property type="entry name" value="Biotin_Carboxyl_Carrier/Decarb"/>
</dbReference>
<keyword evidence="12" id="KW-0436">Ligase</keyword>
<evidence type="ECO:0000256" key="9">
    <source>
        <dbReference type="RuleBase" id="RU364072"/>
    </source>
</evidence>
<accession>A0AAE3T6R9</accession>
<proteinExistence type="predicted"/>
<dbReference type="GO" id="GO:0006633">
    <property type="term" value="P:fatty acid biosynthetic process"/>
    <property type="evidence" value="ECO:0007669"/>
    <property type="project" value="UniProtKB-KW"/>
</dbReference>
<keyword evidence="7 9" id="KW-0275">Fatty acid biosynthesis</keyword>
<evidence type="ECO:0000256" key="10">
    <source>
        <dbReference type="SAM" id="MobiDB-lite"/>
    </source>
</evidence>
<dbReference type="PROSITE" id="PS50968">
    <property type="entry name" value="BIOTINYL_LIPOYL"/>
    <property type="match status" value="1"/>
</dbReference>
<comment type="pathway">
    <text evidence="2 9">Lipid metabolism; fatty acid biosynthesis.</text>
</comment>
<dbReference type="GO" id="GO:0009317">
    <property type="term" value="C:acetyl-CoA carboxylase complex"/>
    <property type="evidence" value="ECO:0007669"/>
    <property type="project" value="InterPro"/>
</dbReference>
<dbReference type="InterPro" id="IPR000089">
    <property type="entry name" value="Biotin_lipoyl"/>
</dbReference>
<dbReference type="InterPro" id="IPR011053">
    <property type="entry name" value="Single_hybrid_motif"/>
</dbReference>
<evidence type="ECO:0000256" key="8">
    <source>
        <dbReference type="ARBA" id="ARBA00023267"/>
    </source>
</evidence>
<evidence type="ECO:0000256" key="7">
    <source>
        <dbReference type="ARBA" id="ARBA00023160"/>
    </source>
</evidence>
<dbReference type="InterPro" id="IPR001882">
    <property type="entry name" value="Biotin_BS"/>
</dbReference>
<evidence type="ECO:0000256" key="1">
    <source>
        <dbReference type="ARBA" id="ARBA00003761"/>
    </source>
</evidence>
<evidence type="ECO:0000256" key="4">
    <source>
        <dbReference type="ARBA" id="ARBA00022516"/>
    </source>
</evidence>
<dbReference type="PANTHER" id="PTHR45266:SF3">
    <property type="entry name" value="OXALOACETATE DECARBOXYLASE ALPHA CHAIN"/>
    <property type="match status" value="1"/>
</dbReference>
<dbReference type="FunFam" id="2.40.50.100:FF:000003">
    <property type="entry name" value="Acetyl-CoA carboxylase biotin carboxyl carrier protein"/>
    <property type="match status" value="1"/>
</dbReference>
<keyword evidence="13" id="KW-1185">Reference proteome</keyword>
<dbReference type="RefSeq" id="WP_275565706.1">
    <property type="nucleotide sequence ID" value="NZ_JARGYC010000004.1"/>
</dbReference>
<dbReference type="SUPFAM" id="SSF51230">
    <property type="entry name" value="Single hybrid motif"/>
    <property type="match status" value="1"/>
</dbReference>
<feature type="region of interest" description="Disordered" evidence="10">
    <location>
        <begin position="31"/>
        <end position="96"/>
    </location>
</feature>
<protein>
    <recommendedName>
        <fullName evidence="3 9">Biotin carboxyl carrier protein of acetyl-CoA carboxylase</fullName>
    </recommendedName>
</protein>
<evidence type="ECO:0000313" key="13">
    <source>
        <dbReference type="Proteomes" id="UP001220964"/>
    </source>
</evidence>